<evidence type="ECO:0000259" key="5">
    <source>
        <dbReference type="Pfam" id="PF01494"/>
    </source>
</evidence>
<protein>
    <submittedName>
        <fullName evidence="6">2-polyprenyl-6-methoxyphenol hydroxylase-like FAD-dependent oxidoreductase</fullName>
    </submittedName>
</protein>
<feature type="region of interest" description="Disordered" evidence="4">
    <location>
        <begin position="330"/>
        <end position="351"/>
    </location>
</feature>
<sequence length="415" mass="45953">MTHVLIAGAGPTGLTLAIELARRGVDLRIVERSPEHPSGVRGKGLQPRTLEVFHDLGVIDEILATGSVYPPIRGYQDGRVVWEHRMHEPKQPSRAVPYPMVVMQPQWRTERILRERLAALGHHVELGTEVVAAEQDGEGVTVTLGGGERVRCAYLAGADGGRSTVRKLAGIGFHGETFETERMTLKDVRVDGLDRDHWHMWGDENGFAGLCPMPHSDVFQLTCTPGVEPPVEIREVLWESEYRVNIRMAERFRNGRIFLAGDAAHVHSPAGGQGLNTGVQDAYNLGWKLALGLDRVIDTYEAERMPVAEHVLGLSTRLLREQDLKRDEETQQLNLGYRDSPLSEGERGGERLPGRLEELRGTHFTLFGAAEIADPRVRVHPGEGFLLVRPDGYIGFDGDDESRLRAYLSGLGIVA</sequence>
<dbReference type="RefSeq" id="WP_181608590.1">
    <property type="nucleotide sequence ID" value="NZ_BAABAM010000001.1"/>
</dbReference>
<dbReference type="InterPro" id="IPR002938">
    <property type="entry name" value="FAD-bd"/>
</dbReference>
<dbReference type="SUPFAM" id="SSF51905">
    <property type="entry name" value="FAD/NAD(P)-binding domain"/>
    <property type="match status" value="1"/>
</dbReference>
<dbReference type="GO" id="GO:0016709">
    <property type="term" value="F:oxidoreductase activity, acting on paired donors, with incorporation or reduction of molecular oxygen, NAD(P)H as one donor, and incorporation of one atom of oxygen"/>
    <property type="evidence" value="ECO:0007669"/>
    <property type="project" value="UniProtKB-ARBA"/>
</dbReference>
<evidence type="ECO:0000256" key="2">
    <source>
        <dbReference type="ARBA" id="ARBA00022630"/>
    </source>
</evidence>
<proteinExistence type="predicted"/>
<dbReference type="Gene3D" id="3.50.50.60">
    <property type="entry name" value="FAD/NAD(P)-binding domain"/>
    <property type="match status" value="1"/>
</dbReference>
<organism evidence="6 7">
    <name type="scientific">Nonomuraea soli</name>
    <dbReference type="NCBI Taxonomy" id="1032476"/>
    <lineage>
        <taxon>Bacteria</taxon>
        <taxon>Bacillati</taxon>
        <taxon>Actinomycetota</taxon>
        <taxon>Actinomycetes</taxon>
        <taxon>Streptosporangiales</taxon>
        <taxon>Streptosporangiaceae</taxon>
        <taxon>Nonomuraea</taxon>
    </lineage>
</organism>
<keyword evidence="3" id="KW-0274">FAD</keyword>
<feature type="domain" description="FAD-binding" evidence="5">
    <location>
        <begin position="235"/>
        <end position="312"/>
    </location>
</feature>
<evidence type="ECO:0000256" key="1">
    <source>
        <dbReference type="ARBA" id="ARBA00001974"/>
    </source>
</evidence>
<name>A0A7W0CF21_9ACTN</name>
<comment type="caution">
    <text evidence="6">The sequence shown here is derived from an EMBL/GenBank/DDBJ whole genome shotgun (WGS) entry which is preliminary data.</text>
</comment>
<dbReference type="PANTHER" id="PTHR43004">
    <property type="entry name" value="TRK SYSTEM POTASSIUM UPTAKE PROTEIN"/>
    <property type="match status" value="1"/>
</dbReference>
<dbReference type="PANTHER" id="PTHR43004:SF19">
    <property type="entry name" value="BINDING MONOOXYGENASE, PUTATIVE (JCVI)-RELATED"/>
    <property type="match status" value="1"/>
</dbReference>
<dbReference type="InterPro" id="IPR050641">
    <property type="entry name" value="RIFMO-like"/>
</dbReference>
<evidence type="ECO:0000313" key="7">
    <source>
        <dbReference type="Proteomes" id="UP000530928"/>
    </source>
</evidence>
<dbReference type="EMBL" id="JACDUR010000001">
    <property type="protein sequence ID" value="MBA2889847.1"/>
    <property type="molecule type" value="Genomic_DNA"/>
</dbReference>
<dbReference type="InterPro" id="IPR036188">
    <property type="entry name" value="FAD/NAD-bd_sf"/>
</dbReference>
<dbReference type="Gene3D" id="3.30.70.2450">
    <property type="match status" value="1"/>
</dbReference>
<evidence type="ECO:0000256" key="4">
    <source>
        <dbReference type="SAM" id="MobiDB-lite"/>
    </source>
</evidence>
<dbReference type="AlphaFoldDB" id="A0A7W0CF21"/>
<dbReference type="Pfam" id="PF01494">
    <property type="entry name" value="FAD_binding_3"/>
    <property type="match status" value="2"/>
</dbReference>
<keyword evidence="2" id="KW-0285">Flavoprotein</keyword>
<dbReference type="PRINTS" id="PR00420">
    <property type="entry name" value="RNGMNOXGNASE"/>
</dbReference>
<keyword evidence="7" id="KW-1185">Reference proteome</keyword>
<evidence type="ECO:0000256" key="3">
    <source>
        <dbReference type="ARBA" id="ARBA00022827"/>
    </source>
</evidence>
<accession>A0A7W0CF21</accession>
<gene>
    <name evidence="6" type="ORF">HNR30_001182</name>
</gene>
<feature type="domain" description="FAD-binding" evidence="5">
    <location>
        <begin position="2"/>
        <end position="215"/>
    </location>
</feature>
<dbReference type="Proteomes" id="UP000530928">
    <property type="component" value="Unassembled WGS sequence"/>
</dbReference>
<reference evidence="6 7" key="1">
    <citation type="submission" date="2020-07" db="EMBL/GenBank/DDBJ databases">
        <title>Genomic Encyclopedia of Type Strains, Phase IV (KMG-IV): sequencing the most valuable type-strain genomes for metagenomic binning, comparative biology and taxonomic classification.</title>
        <authorList>
            <person name="Goeker M."/>
        </authorList>
    </citation>
    <scope>NUCLEOTIDE SEQUENCE [LARGE SCALE GENOMIC DNA]</scope>
    <source>
        <strain evidence="6 7">DSM 45533</strain>
    </source>
</reference>
<comment type="cofactor">
    <cofactor evidence="1">
        <name>FAD</name>
        <dbReference type="ChEBI" id="CHEBI:57692"/>
    </cofactor>
</comment>
<evidence type="ECO:0000313" key="6">
    <source>
        <dbReference type="EMBL" id="MBA2889847.1"/>
    </source>
</evidence>
<dbReference type="GO" id="GO:0071949">
    <property type="term" value="F:FAD binding"/>
    <property type="evidence" value="ECO:0007669"/>
    <property type="project" value="InterPro"/>
</dbReference>